<evidence type="ECO:0000256" key="7">
    <source>
        <dbReference type="SAM" id="Phobius"/>
    </source>
</evidence>
<feature type="transmembrane region" description="Helical" evidence="7">
    <location>
        <begin position="325"/>
        <end position="346"/>
    </location>
</feature>
<dbReference type="SMART" id="SM00664">
    <property type="entry name" value="DoH"/>
    <property type="match status" value="1"/>
</dbReference>
<feature type="signal peptide" evidence="8">
    <location>
        <begin position="1"/>
        <end position="18"/>
    </location>
</feature>
<dbReference type="PANTHER" id="PTHR47797:SF3">
    <property type="entry name" value="CYTOCHROME B561 DOMAIN-CONTAINING PROTEIN"/>
    <property type="match status" value="1"/>
</dbReference>
<evidence type="ECO:0000259" key="9">
    <source>
        <dbReference type="PROSITE" id="PS50836"/>
    </source>
</evidence>
<dbReference type="PANTHER" id="PTHR47797">
    <property type="entry name" value="DEHYDROGENASE, PUTATIVE (AFU_ORTHOLOGUE AFUA_8G05805)-RELATED"/>
    <property type="match status" value="1"/>
</dbReference>
<keyword evidence="6 7" id="KW-0472">Membrane</keyword>
<evidence type="ECO:0000313" key="12">
    <source>
        <dbReference type="Proteomes" id="UP000268535"/>
    </source>
</evidence>
<dbReference type="Pfam" id="PF03188">
    <property type="entry name" value="Cytochrom_B561"/>
    <property type="match status" value="1"/>
</dbReference>
<reference evidence="12" key="1">
    <citation type="journal article" date="2018" name="Nat. Microbiol.">
        <title>Leveraging single-cell genomics to expand the fungal tree of life.</title>
        <authorList>
            <person name="Ahrendt S.R."/>
            <person name="Quandt C.A."/>
            <person name="Ciobanu D."/>
            <person name="Clum A."/>
            <person name="Salamov A."/>
            <person name="Andreopoulos B."/>
            <person name="Cheng J.F."/>
            <person name="Woyke T."/>
            <person name="Pelin A."/>
            <person name="Henrissat B."/>
            <person name="Reynolds N.K."/>
            <person name="Benny G.L."/>
            <person name="Smith M.E."/>
            <person name="James T.Y."/>
            <person name="Grigoriev I.V."/>
        </authorList>
    </citation>
    <scope>NUCLEOTIDE SEQUENCE [LARGE SCALE GENOMIC DNA]</scope>
    <source>
        <strain evidence="12">ATCC 52028</strain>
    </source>
</reference>
<feature type="transmembrane region" description="Helical" evidence="7">
    <location>
        <begin position="290"/>
        <end position="313"/>
    </location>
</feature>
<dbReference type="SUPFAM" id="SSF49344">
    <property type="entry name" value="CBD9-like"/>
    <property type="match status" value="1"/>
</dbReference>
<evidence type="ECO:0000256" key="3">
    <source>
        <dbReference type="ARBA" id="ARBA00022692"/>
    </source>
</evidence>
<feature type="transmembrane region" description="Helical" evidence="7">
    <location>
        <begin position="217"/>
        <end position="237"/>
    </location>
</feature>
<dbReference type="InterPro" id="IPR006593">
    <property type="entry name" value="Cyt_b561/ferric_Rdtase_TM"/>
</dbReference>
<feature type="transmembrane region" description="Helical" evidence="7">
    <location>
        <begin position="249"/>
        <end position="270"/>
    </location>
</feature>
<dbReference type="Gene3D" id="1.20.120.1770">
    <property type="match status" value="1"/>
</dbReference>
<evidence type="ECO:0000259" key="10">
    <source>
        <dbReference type="PROSITE" id="PS50939"/>
    </source>
</evidence>
<dbReference type="InterPro" id="IPR015920">
    <property type="entry name" value="Cellobiose_DH-like_cyt"/>
</dbReference>
<organism evidence="11 12">
    <name type="scientific">Caulochytrium protostelioides</name>
    <dbReference type="NCBI Taxonomy" id="1555241"/>
    <lineage>
        <taxon>Eukaryota</taxon>
        <taxon>Fungi</taxon>
        <taxon>Fungi incertae sedis</taxon>
        <taxon>Chytridiomycota</taxon>
        <taxon>Chytridiomycota incertae sedis</taxon>
        <taxon>Chytridiomycetes</taxon>
        <taxon>Caulochytriales</taxon>
        <taxon>Caulochytriaceae</taxon>
        <taxon>Caulochytrium</taxon>
    </lineage>
</organism>
<gene>
    <name evidence="11" type="ORF">CAUPRSCDRAFT_11194</name>
</gene>
<dbReference type="AlphaFoldDB" id="A0A4P9WX94"/>
<keyword evidence="8" id="KW-0732">Signal</keyword>
<comment type="subcellular location">
    <subcellularLocation>
        <location evidence="1">Membrane</location>
    </subcellularLocation>
</comment>
<dbReference type="PROSITE" id="PS50836">
    <property type="entry name" value="DOMON"/>
    <property type="match status" value="1"/>
</dbReference>
<keyword evidence="4" id="KW-0249">Electron transport</keyword>
<dbReference type="SMART" id="SM00665">
    <property type="entry name" value="B561"/>
    <property type="match status" value="1"/>
</dbReference>
<dbReference type="InterPro" id="IPR005018">
    <property type="entry name" value="DOMON_domain"/>
</dbReference>
<dbReference type="Proteomes" id="UP000268535">
    <property type="component" value="Unassembled WGS sequence"/>
</dbReference>
<keyword evidence="3 7" id="KW-0812">Transmembrane</keyword>
<feature type="transmembrane region" description="Helical" evidence="7">
    <location>
        <begin position="358"/>
        <end position="378"/>
    </location>
</feature>
<feature type="domain" description="DOMON" evidence="9">
    <location>
        <begin position="30"/>
        <end position="147"/>
    </location>
</feature>
<accession>A0A4P9WX94</accession>
<evidence type="ECO:0008006" key="13">
    <source>
        <dbReference type="Google" id="ProtNLM"/>
    </source>
</evidence>
<keyword evidence="2" id="KW-0813">Transport</keyword>
<dbReference type="EMBL" id="ML009406">
    <property type="protein sequence ID" value="RKO97115.1"/>
    <property type="molecule type" value="Genomic_DNA"/>
</dbReference>
<sequence>MPLLLIVAMMWGPTPAAAQLLNIKPTTAPGAFTVFANPLANNTMVFRYVFPATPGTYYAFALGSSMDDLDVMVAWYSSQKQVVLSRRKASGHTMPTDVGANQDLVYLNTTKVSDRIMVTFMRPMASKVSQSLSIDVTKSQPAVWAVGAVSGDDTTSAGGRLAVHGAGGTGAISAQWSNPTTQFTQFGSKVTTLAGVNAPVAIDDTAASRALVRAHGVLMVLAWLVAGPLGILVARFFKKKLGIWWFRIHAGLMVVGALCGTIVGFILVYVAVNKGHGNHMSTKVQGLHGIFGILVLVLTVIQTILGVVIDKLFDFRRKKVPWHDVLHWWLGRCIVVIGILNIPYGLYVYMTLEPTTGYVWIGLVAAWVVILIITTGFFQSRVGQVHDHVSKA</sequence>
<evidence type="ECO:0000256" key="1">
    <source>
        <dbReference type="ARBA" id="ARBA00004370"/>
    </source>
</evidence>
<evidence type="ECO:0000256" key="6">
    <source>
        <dbReference type="ARBA" id="ARBA00023136"/>
    </source>
</evidence>
<name>A0A4P9WX94_9FUNG</name>
<evidence type="ECO:0000256" key="2">
    <source>
        <dbReference type="ARBA" id="ARBA00022448"/>
    </source>
</evidence>
<feature type="domain" description="Cytochrome b561" evidence="10">
    <location>
        <begin position="180"/>
        <end position="384"/>
    </location>
</feature>
<feature type="chain" id="PRO_5020474100" description="Cytochrome b561 domain-containing protein" evidence="8">
    <location>
        <begin position="19"/>
        <end position="392"/>
    </location>
</feature>
<dbReference type="CDD" id="cd08760">
    <property type="entry name" value="Cyt_b561_FRRS1_like"/>
    <property type="match status" value="1"/>
</dbReference>
<proteinExistence type="predicted"/>
<evidence type="ECO:0000256" key="8">
    <source>
        <dbReference type="SAM" id="SignalP"/>
    </source>
</evidence>
<keyword evidence="5 7" id="KW-1133">Transmembrane helix</keyword>
<protein>
    <recommendedName>
        <fullName evidence="13">Cytochrome b561 domain-containing protein</fullName>
    </recommendedName>
</protein>
<evidence type="ECO:0000256" key="5">
    <source>
        <dbReference type="ARBA" id="ARBA00022989"/>
    </source>
</evidence>
<dbReference type="GO" id="GO:0016020">
    <property type="term" value="C:membrane"/>
    <property type="evidence" value="ECO:0007669"/>
    <property type="project" value="UniProtKB-SubCell"/>
</dbReference>
<dbReference type="Pfam" id="PF16010">
    <property type="entry name" value="CDH-cyt"/>
    <property type="match status" value="1"/>
</dbReference>
<evidence type="ECO:0000313" key="11">
    <source>
        <dbReference type="EMBL" id="RKO97115.1"/>
    </source>
</evidence>
<evidence type="ECO:0000256" key="4">
    <source>
        <dbReference type="ARBA" id="ARBA00022982"/>
    </source>
</evidence>
<dbReference type="PROSITE" id="PS50939">
    <property type="entry name" value="CYTOCHROME_B561"/>
    <property type="match status" value="1"/>
</dbReference>